<keyword evidence="2" id="KW-0472">Membrane</keyword>
<protein>
    <recommendedName>
        <fullName evidence="6">Ig-like domain-containing protein</fullName>
    </recommendedName>
</protein>
<dbReference type="SUPFAM" id="SSF48726">
    <property type="entry name" value="Immunoglobulin"/>
    <property type="match status" value="1"/>
</dbReference>
<proteinExistence type="predicted"/>
<feature type="region of interest" description="Disordered" evidence="1">
    <location>
        <begin position="102"/>
        <end position="136"/>
    </location>
</feature>
<keyword evidence="3" id="KW-0732">Signal</keyword>
<gene>
    <name evidence="4" type="ORF">J437_LFUL003080</name>
</gene>
<dbReference type="InterPro" id="IPR013783">
    <property type="entry name" value="Ig-like_fold"/>
</dbReference>
<dbReference type="Proteomes" id="UP000792457">
    <property type="component" value="Unassembled WGS sequence"/>
</dbReference>
<dbReference type="AlphaFoldDB" id="A0A8K0NWL1"/>
<evidence type="ECO:0000313" key="4">
    <source>
        <dbReference type="EMBL" id="KAG8224646.1"/>
    </source>
</evidence>
<evidence type="ECO:0000256" key="1">
    <source>
        <dbReference type="SAM" id="MobiDB-lite"/>
    </source>
</evidence>
<evidence type="ECO:0000256" key="2">
    <source>
        <dbReference type="SAM" id="Phobius"/>
    </source>
</evidence>
<name>A0A8K0NWL1_LADFU</name>
<keyword evidence="2" id="KW-1133">Transmembrane helix</keyword>
<comment type="caution">
    <text evidence="4">The sequence shown here is derived from an EMBL/GenBank/DDBJ whole genome shotgun (WGS) entry which is preliminary data.</text>
</comment>
<evidence type="ECO:0008006" key="6">
    <source>
        <dbReference type="Google" id="ProtNLM"/>
    </source>
</evidence>
<dbReference type="Gene3D" id="2.60.40.10">
    <property type="entry name" value="Immunoglobulins"/>
    <property type="match status" value="1"/>
</dbReference>
<dbReference type="EMBL" id="KZ308204">
    <property type="protein sequence ID" value="KAG8224646.1"/>
    <property type="molecule type" value="Genomic_DNA"/>
</dbReference>
<reference evidence="4" key="2">
    <citation type="submission" date="2017-10" db="EMBL/GenBank/DDBJ databases">
        <title>Ladona fulva Genome sequencing and assembly.</title>
        <authorList>
            <person name="Murali S."/>
            <person name="Richards S."/>
            <person name="Bandaranaike D."/>
            <person name="Bellair M."/>
            <person name="Blankenburg K."/>
            <person name="Chao H."/>
            <person name="Dinh H."/>
            <person name="Doddapaneni H."/>
            <person name="Dugan-Rocha S."/>
            <person name="Elkadiri S."/>
            <person name="Gnanaolivu R."/>
            <person name="Hernandez B."/>
            <person name="Skinner E."/>
            <person name="Javaid M."/>
            <person name="Lee S."/>
            <person name="Li M."/>
            <person name="Ming W."/>
            <person name="Munidasa M."/>
            <person name="Muniz J."/>
            <person name="Nguyen L."/>
            <person name="Hughes D."/>
            <person name="Osuji N."/>
            <person name="Pu L.-L."/>
            <person name="Puazo M."/>
            <person name="Qu C."/>
            <person name="Quiroz J."/>
            <person name="Raj R."/>
            <person name="Weissenberger G."/>
            <person name="Xin Y."/>
            <person name="Zou X."/>
            <person name="Han Y."/>
            <person name="Worley K."/>
            <person name="Muzny D."/>
            <person name="Gibbs R."/>
        </authorList>
    </citation>
    <scope>NUCLEOTIDE SEQUENCE</scope>
    <source>
        <strain evidence="4">Sampled in the wild</strain>
    </source>
</reference>
<reference evidence="4" key="1">
    <citation type="submission" date="2013-04" db="EMBL/GenBank/DDBJ databases">
        <authorList>
            <person name="Qu J."/>
            <person name="Murali S.C."/>
            <person name="Bandaranaike D."/>
            <person name="Bellair M."/>
            <person name="Blankenburg K."/>
            <person name="Chao H."/>
            <person name="Dinh H."/>
            <person name="Doddapaneni H."/>
            <person name="Downs B."/>
            <person name="Dugan-Rocha S."/>
            <person name="Elkadiri S."/>
            <person name="Gnanaolivu R.D."/>
            <person name="Hernandez B."/>
            <person name="Javaid M."/>
            <person name="Jayaseelan J.C."/>
            <person name="Lee S."/>
            <person name="Li M."/>
            <person name="Ming W."/>
            <person name="Munidasa M."/>
            <person name="Muniz J."/>
            <person name="Nguyen L."/>
            <person name="Ongeri F."/>
            <person name="Osuji N."/>
            <person name="Pu L.-L."/>
            <person name="Puazo M."/>
            <person name="Qu C."/>
            <person name="Quiroz J."/>
            <person name="Raj R."/>
            <person name="Weissenberger G."/>
            <person name="Xin Y."/>
            <person name="Zou X."/>
            <person name="Han Y."/>
            <person name="Richards S."/>
            <person name="Worley K."/>
            <person name="Muzny D."/>
            <person name="Gibbs R."/>
        </authorList>
    </citation>
    <scope>NUCLEOTIDE SEQUENCE</scope>
    <source>
        <strain evidence="4">Sampled in the wild</strain>
    </source>
</reference>
<dbReference type="OrthoDB" id="6380398at2759"/>
<sequence length="396" mass="42970">MGTGGFTSVATMAYSALKRSVALILLLQWEQLRAVPTGEIATHNTKLQLKCQVKGMNSTPGEAVTFQCSVIPATALRYCEFRPPSGAMPILLEDGTTHLLNSDHARLPSSTDSTISRNSSKSEEESPNEVLEPTATTQIHEGVLNRTKRSRRDRFYGWSARIDYVGSGFSHGDCSAAIKRVSLEDAGIWRCVAGVEEQMVELSTRIELVIHEGSSSPLKTHVDIAEDLSWATFTCHTTAHRPLRFCRFVRANGLPILSNFSDTEPGPGLNLEAGVKYGKYSYTGNGLAGGDCGLTINGISEIDAGDWLCIVGVSGEDGHQKGVLNLRPPPLSLPGGLSLGAILGIGLVIAFVLFVVIHEIIERRASWREKKLQKKRSEKMAKAVILNQALNAKVKF</sequence>
<accession>A0A8K0NWL1</accession>
<feature type="compositionally biased region" description="Low complexity" evidence="1">
    <location>
        <begin position="109"/>
        <end position="119"/>
    </location>
</feature>
<keyword evidence="2" id="KW-0812">Transmembrane</keyword>
<keyword evidence="5" id="KW-1185">Reference proteome</keyword>
<feature type="transmembrane region" description="Helical" evidence="2">
    <location>
        <begin position="337"/>
        <end position="361"/>
    </location>
</feature>
<feature type="chain" id="PRO_5035464194" description="Ig-like domain-containing protein" evidence="3">
    <location>
        <begin position="35"/>
        <end position="396"/>
    </location>
</feature>
<evidence type="ECO:0000256" key="3">
    <source>
        <dbReference type="SAM" id="SignalP"/>
    </source>
</evidence>
<feature type="signal peptide" evidence="3">
    <location>
        <begin position="1"/>
        <end position="34"/>
    </location>
</feature>
<evidence type="ECO:0000313" key="5">
    <source>
        <dbReference type="Proteomes" id="UP000792457"/>
    </source>
</evidence>
<organism evidence="4 5">
    <name type="scientific">Ladona fulva</name>
    <name type="common">Scarce chaser dragonfly</name>
    <name type="synonym">Libellula fulva</name>
    <dbReference type="NCBI Taxonomy" id="123851"/>
    <lineage>
        <taxon>Eukaryota</taxon>
        <taxon>Metazoa</taxon>
        <taxon>Ecdysozoa</taxon>
        <taxon>Arthropoda</taxon>
        <taxon>Hexapoda</taxon>
        <taxon>Insecta</taxon>
        <taxon>Pterygota</taxon>
        <taxon>Palaeoptera</taxon>
        <taxon>Odonata</taxon>
        <taxon>Epiprocta</taxon>
        <taxon>Anisoptera</taxon>
        <taxon>Libelluloidea</taxon>
        <taxon>Libellulidae</taxon>
        <taxon>Ladona</taxon>
    </lineage>
</organism>
<dbReference type="InterPro" id="IPR036179">
    <property type="entry name" value="Ig-like_dom_sf"/>
</dbReference>